<evidence type="ECO:0000256" key="1">
    <source>
        <dbReference type="SAM" id="SignalP"/>
    </source>
</evidence>
<dbReference type="RefSeq" id="WP_187597463.1">
    <property type="nucleotide sequence ID" value="NZ_CP060714.1"/>
</dbReference>
<organism evidence="2 3">
    <name type="scientific">Diaphorobacter ruginosibacter</name>
    <dbReference type="NCBI Taxonomy" id="1715720"/>
    <lineage>
        <taxon>Bacteria</taxon>
        <taxon>Pseudomonadati</taxon>
        <taxon>Pseudomonadota</taxon>
        <taxon>Betaproteobacteria</taxon>
        <taxon>Burkholderiales</taxon>
        <taxon>Comamonadaceae</taxon>
        <taxon>Diaphorobacter</taxon>
    </lineage>
</organism>
<accession>A0A7G9RNM3</accession>
<feature type="signal peptide" evidence="1">
    <location>
        <begin position="1"/>
        <end position="23"/>
    </location>
</feature>
<keyword evidence="3" id="KW-1185">Reference proteome</keyword>
<sequence length="270" mass="29881">MTTKTSKVSKASLLLALAATALAATGAAHAGRSCEQKPPNVQTVKQGMALAAQTAKVLDASGAKVVLLGRAGQDLGKYRLRYSHFGWAYKTPEGAWRVDHKLNECGTAVSHLYRQGLGEFFLDDLFRYEAVWMVPTPEVQERLLAVLGDRGKLTALHERSYSMVSYVWGTKYQQSNQWALETLAEAMEPGVRNREQAQAWLKFKGYEPSVLKVGALTRLGGRMTAANIAFDDHPNEKRFADRIETVTVDSVIEWMPRAQLAGPAQQIRMN</sequence>
<dbReference type="AlphaFoldDB" id="A0A7G9RNM3"/>
<dbReference type="KEGG" id="drg:H9K76_22505"/>
<dbReference type="InterPro" id="IPR014547">
    <property type="entry name" value="UCP028477"/>
</dbReference>
<name>A0A7G9RNM3_9BURK</name>
<dbReference type="Pfam" id="PF09916">
    <property type="entry name" value="DUF2145"/>
    <property type="match status" value="1"/>
</dbReference>
<protein>
    <submittedName>
        <fullName evidence="2">DUF2145 domain-containing protein</fullName>
    </submittedName>
</protein>
<dbReference type="PIRSF" id="PIRSF028477">
    <property type="entry name" value="UCP028477"/>
    <property type="match status" value="1"/>
</dbReference>
<reference evidence="2 3" key="1">
    <citation type="submission" date="2020-08" db="EMBL/GenBank/DDBJ databases">
        <title>Genome sequence of Diaphorobacter ruginosibacter DSM 27467T.</title>
        <authorList>
            <person name="Hyun D.-W."/>
            <person name="Bae J.-W."/>
        </authorList>
    </citation>
    <scope>NUCLEOTIDE SEQUENCE [LARGE SCALE GENOMIC DNA]</scope>
    <source>
        <strain evidence="2 3">DSM 27467</strain>
    </source>
</reference>
<evidence type="ECO:0000313" key="3">
    <source>
        <dbReference type="Proteomes" id="UP000515811"/>
    </source>
</evidence>
<evidence type="ECO:0000313" key="2">
    <source>
        <dbReference type="EMBL" id="QNN57198.1"/>
    </source>
</evidence>
<dbReference type="EMBL" id="CP060714">
    <property type="protein sequence ID" value="QNN57198.1"/>
    <property type="molecule type" value="Genomic_DNA"/>
</dbReference>
<proteinExistence type="predicted"/>
<keyword evidence="1" id="KW-0732">Signal</keyword>
<dbReference type="Proteomes" id="UP000515811">
    <property type="component" value="Chromosome"/>
</dbReference>
<feature type="chain" id="PRO_5028966924" evidence="1">
    <location>
        <begin position="24"/>
        <end position="270"/>
    </location>
</feature>
<gene>
    <name evidence="2" type="ORF">H9K76_22505</name>
</gene>